<gene>
    <name evidence="1" type="primary">hemW</name>
    <name evidence="1" type="ORF">E5336_01620</name>
</gene>
<keyword evidence="2" id="KW-1185">Reference proteome</keyword>
<accession>A0AC61RAT8</accession>
<comment type="caution">
    <text evidence="1">The sequence shown here is derived from an EMBL/GenBank/DDBJ whole genome shotgun (WGS) entry which is preliminary data.</text>
</comment>
<evidence type="ECO:0000313" key="1">
    <source>
        <dbReference type="EMBL" id="TGY67137.1"/>
    </source>
</evidence>
<dbReference type="EMBL" id="SRYG01000002">
    <property type="protein sequence ID" value="TGY67137.1"/>
    <property type="molecule type" value="Genomic_DNA"/>
</dbReference>
<name>A0AC61RAT8_9FIRM</name>
<proteinExistence type="predicted"/>
<evidence type="ECO:0000313" key="2">
    <source>
        <dbReference type="Proteomes" id="UP000308836"/>
    </source>
</evidence>
<reference evidence="1" key="1">
    <citation type="submission" date="2019-04" db="EMBL/GenBank/DDBJ databases">
        <title>Microbes associate with the intestines of laboratory mice.</title>
        <authorList>
            <person name="Navarre W."/>
            <person name="Wong E."/>
            <person name="Huang K."/>
            <person name="Tropini C."/>
            <person name="Ng K."/>
            <person name="Yu B."/>
        </authorList>
    </citation>
    <scope>NUCLEOTIDE SEQUENCE</scope>
    <source>
        <strain evidence="1">NM09_H32</strain>
    </source>
</reference>
<dbReference type="Proteomes" id="UP000308836">
    <property type="component" value="Unassembled WGS sequence"/>
</dbReference>
<protein>
    <submittedName>
        <fullName evidence="1">Radical SAM family heme chaperone HemW</fullName>
    </submittedName>
</protein>
<organism evidence="1 2">
    <name type="scientific">Dubosiella muris</name>
    <dbReference type="NCBI Taxonomy" id="3038133"/>
    <lineage>
        <taxon>Bacteria</taxon>
        <taxon>Bacillati</taxon>
        <taxon>Bacillota</taxon>
        <taxon>Erysipelotrichia</taxon>
        <taxon>Erysipelotrichales</taxon>
        <taxon>Erysipelotrichaceae</taxon>
        <taxon>Dubosiella</taxon>
    </lineage>
</organism>
<sequence length="363" mass="40756">MTPASWYIHVPFCASVCPYCDFFRTVPSAARIEQWLDVVGAEIRSRLEPDTKIDTLYIGGGTPSVLSDSQFFRLVKDLLPHLHAQSEVTVECNPESLSAQKLAMYRQCKVNRISLGVQSFNAKTIEKLGRHHTPALIEQAVEAIKEAGIDNISIDLMFAVPGQSMADVQADLARFFRLDIAHLSIYSLILEEGSVFGRQGLQAVDEDLEADEYEWIVQTMKAHGYCHYEISSFARDGKLSRHNLAYWLDQDFVGIGCGASGRENRRRYTNAPDLLEYIEKGPRPEYEPVNAPFEAVMMGLRTCFGVDLASFFEKYGLRLEEMAAPLLAKYDGDLMVERGALKTTESGMEKLNSILVDFLALFE</sequence>